<dbReference type="Proteomes" id="UP001519363">
    <property type="component" value="Unassembled WGS sequence"/>
</dbReference>
<dbReference type="EC" id="2.4.1.310" evidence="2"/>
<dbReference type="RefSeq" id="WP_086781463.1">
    <property type="nucleotide sequence ID" value="NZ_JAGIOO010000001.1"/>
</dbReference>
<proteinExistence type="predicted"/>
<sequence length="416" mass="44044">MRVLLSTYGSRGDVEPLAGLAVRLRELGAEVRVCAPPDPDCRARVESVGAEFVPYGWSARELAAQAAQEDKAGVPRDIPWHARRIIGAAFEVLPEAVADADLAVVTGLLPAAAAARSVAELVGVPAQYVALQKLSVPSPHHAPMAYPMHPYPPEVTDNRQLWDLFREATDALFLAALNDHRVAAGLAAVPHINDYLMGAAPWLATDPVLDPWQEPSDLPVRQTGAWLMADPNPLPADLIAFLDAGTPPVYVGFGSMVMHTSEDLPRTAVNAVRALGRRLVLKRGWAGLDLVDHQDDCFLVDEVNQHALFARVAAVVHHGGAGTTTTALKAGAAQVVVPQLADQPYFARRVAELGTGVAHDGAAPTEESLTAALRAALSPAVRSRATAVAGQVLDGAGVAAHQVLELVNRERALARS</sequence>
<keyword evidence="2" id="KW-0808">Transferase</keyword>
<dbReference type="PANTHER" id="PTHR48050">
    <property type="entry name" value="STEROL 3-BETA-GLUCOSYLTRANSFERASE"/>
    <property type="match status" value="1"/>
</dbReference>
<dbReference type="InterPro" id="IPR002213">
    <property type="entry name" value="UDP_glucos_trans"/>
</dbReference>
<evidence type="ECO:0000259" key="1">
    <source>
        <dbReference type="Pfam" id="PF06722"/>
    </source>
</evidence>
<reference evidence="2 3" key="1">
    <citation type="submission" date="2021-03" db="EMBL/GenBank/DDBJ databases">
        <title>Sequencing the genomes of 1000 actinobacteria strains.</title>
        <authorList>
            <person name="Klenk H.-P."/>
        </authorList>
    </citation>
    <scope>NUCLEOTIDE SEQUENCE [LARGE SCALE GENOMIC DNA]</scope>
    <source>
        <strain evidence="2 3">DSM 44580</strain>
    </source>
</reference>
<dbReference type="Gene3D" id="3.40.50.2000">
    <property type="entry name" value="Glycogen Phosphorylase B"/>
    <property type="match status" value="2"/>
</dbReference>
<dbReference type="InterPro" id="IPR050426">
    <property type="entry name" value="Glycosyltransferase_28"/>
</dbReference>
<evidence type="ECO:0000313" key="3">
    <source>
        <dbReference type="Proteomes" id="UP001519363"/>
    </source>
</evidence>
<dbReference type="PANTHER" id="PTHR48050:SF13">
    <property type="entry name" value="STEROL 3-BETA-GLUCOSYLTRANSFERASE UGT80A2"/>
    <property type="match status" value="1"/>
</dbReference>
<dbReference type="InterPro" id="IPR010610">
    <property type="entry name" value="EryCIII-like_C"/>
</dbReference>
<dbReference type="Pfam" id="PF06722">
    <property type="entry name" value="EryCIII-like_C"/>
    <property type="match status" value="1"/>
</dbReference>
<dbReference type="SUPFAM" id="SSF53756">
    <property type="entry name" value="UDP-Glycosyltransferase/glycogen phosphorylase"/>
    <property type="match status" value="1"/>
</dbReference>
<gene>
    <name evidence="2" type="ORF">JOF53_000918</name>
</gene>
<feature type="domain" description="Erythromycin biosynthesis protein CIII-like C-terminal" evidence="1">
    <location>
        <begin position="295"/>
        <end position="389"/>
    </location>
</feature>
<keyword evidence="3" id="KW-1185">Reference proteome</keyword>
<accession>A0ABS5A667</accession>
<name>A0ABS5A667_9PSEU</name>
<organism evidence="2 3">
    <name type="scientific">Crossiella equi</name>
    <dbReference type="NCBI Taxonomy" id="130796"/>
    <lineage>
        <taxon>Bacteria</taxon>
        <taxon>Bacillati</taxon>
        <taxon>Actinomycetota</taxon>
        <taxon>Actinomycetes</taxon>
        <taxon>Pseudonocardiales</taxon>
        <taxon>Pseudonocardiaceae</taxon>
        <taxon>Crossiella</taxon>
    </lineage>
</organism>
<dbReference type="GO" id="GO:0016757">
    <property type="term" value="F:glycosyltransferase activity"/>
    <property type="evidence" value="ECO:0007669"/>
    <property type="project" value="UniProtKB-KW"/>
</dbReference>
<keyword evidence="2" id="KW-0328">Glycosyltransferase</keyword>
<dbReference type="CDD" id="cd03784">
    <property type="entry name" value="GT1_Gtf-like"/>
    <property type="match status" value="1"/>
</dbReference>
<evidence type="ECO:0000313" key="2">
    <source>
        <dbReference type="EMBL" id="MBP2472046.1"/>
    </source>
</evidence>
<comment type="caution">
    <text evidence="2">The sequence shown here is derived from an EMBL/GenBank/DDBJ whole genome shotgun (WGS) entry which is preliminary data.</text>
</comment>
<dbReference type="EMBL" id="JAGIOO010000001">
    <property type="protein sequence ID" value="MBP2472046.1"/>
    <property type="molecule type" value="Genomic_DNA"/>
</dbReference>
<protein>
    <submittedName>
        <fullName evidence="2">Vancomycin aglycone glucosyltransferase</fullName>
        <ecNumber evidence="2">2.4.1.310</ecNumber>
    </submittedName>
</protein>